<name>A0A929BDC7_9PSEU</name>
<comment type="caution">
    <text evidence="2">The sequence shown here is derived from an EMBL/GenBank/DDBJ whole genome shotgun (WGS) entry which is preliminary data.</text>
</comment>
<dbReference type="RefSeq" id="WP_193929422.1">
    <property type="nucleotide sequence ID" value="NZ_JADEYC010000030.1"/>
</dbReference>
<dbReference type="AlphaFoldDB" id="A0A929BDC7"/>
<reference evidence="2" key="1">
    <citation type="submission" date="2020-10" db="EMBL/GenBank/DDBJ databases">
        <title>Diversity and distribution of actinomycetes associated with coral in the coast of Hainan.</title>
        <authorList>
            <person name="Li F."/>
        </authorList>
    </citation>
    <scope>NUCLEOTIDE SEQUENCE</scope>
    <source>
        <strain evidence="2">HNM0983</strain>
    </source>
</reference>
<gene>
    <name evidence="2" type="ORF">IQ251_16095</name>
</gene>
<dbReference type="Proteomes" id="UP000598360">
    <property type="component" value="Unassembled WGS sequence"/>
</dbReference>
<feature type="compositionally biased region" description="Basic and acidic residues" evidence="1">
    <location>
        <begin position="30"/>
        <end position="51"/>
    </location>
</feature>
<feature type="region of interest" description="Disordered" evidence="1">
    <location>
        <begin position="1"/>
        <end position="51"/>
    </location>
</feature>
<organism evidence="2 3">
    <name type="scientific">Saccharopolyspora montiporae</name>
    <dbReference type="NCBI Taxonomy" id="2781240"/>
    <lineage>
        <taxon>Bacteria</taxon>
        <taxon>Bacillati</taxon>
        <taxon>Actinomycetota</taxon>
        <taxon>Actinomycetes</taxon>
        <taxon>Pseudonocardiales</taxon>
        <taxon>Pseudonocardiaceae</taxon>
        <taxon>Saccharopolyspora</taxon>
    </lineage>
</organism>
<dbReference type="EMBL" id="JADEYC010000030">
    <property type="protein sequence ID" value="MBE9375973.1"/>
    <property type="molecule type" value="Genomic_DNA"/>
</dbReference>
<feature type="compositionally biased region" description="Polar residues" evidence="1">
    <location>
        <begin position="1"/>
        <end position="12"/>
    </location>
</feature>
<accession>A0A929BDC7</accession>
<keyword evidence="3" id="KW-1185">Reference proteome</keyword>
<protein>
    <submittedName>
        <fullName evidence="2">Uncharacterized protein</fullName>
    </submittedName>
</protein>
<sequence length="51" mass="5717">MAYQGNPSADESTGSEHGDAERFFVLPSETAERIRREESRRADDGGECDRK</sequence>
<evidence type="ECO:0000313" key="2">
    <source>
        <dbReference type="EMBL" id="MBE9375973.1"/>
    </source>
</evidence>
<evidence type="ECO:0000256" key="1">
    <source>
        <dbReference type="SAM" id="MobiDB-lite"/>
    </source>
</evidence>
<evidence type="ECO:0000313" key="3">
    <source>
        <dbReference type="Proteomes" id="UP000598360"/>
    </source>
</evidence>
<proteinExistence type="predicted"/>